<feature type="compositionally biased region" description="Acidic residues" evidence="1">
    <location>
        <begin position="275"/>
        <end position="303"/>
    </location>
</feature>
<dbReference type="RefSeq" id="XP_005710695.1">
    <property type="nucleotide sequence ID" value="XM_005710638.1"/>
</dbReference>
<dbReference type="AlphaFoldDB" id="R7QSA9"/>
<evidence type="ECO:0000256" key="1">
    <source>
        <dbReference type="SAM" id="MobiDB-lite"/>
    </source>
</evidence>
<evidence type="ECO:0000313" key="4">
    <source>
        <dbReference type="Proteomes" id="UP000012073"/>
    </source>
</evidence>
<feature type="compositionally biased region" description="Polar residues" evidence="1">
    <location>
        <begin position="42"/>
        <end position="52"/>
    </location>
</feature>
<dbReference type="InterPro" id="IPR000467">
    <property type="entry name" value="G_patch_dom"/>
</dbReference>
<proteinExistence type="predicted"/>
<accession>R7QSA9</accession>
<protein>
    <recommendedName>
        <fullName evidence="2">G-patch domain-containing protein</fullName>
    </recommendedName>
</protein>
<dbReference type="GO" id="GO:0003676">
    <property type="term" value="F:nucleic acid binding"/>
    <property type="evidence" value="ECO:0007669"/>
    <property type="project" value="InterPro"/>
</dbReference>
<dbReference type="GeneID" id="17318422"/>
<dbReference type="PROSITE" id="PS50174">
    <property type="entry name" value="G_PATCH"/>
    <property type="match status" value="1"/>
</dbReference>
<dbReference type="Gramene" id="CDF40401">
    <property type="protein sequence ID" value="CDF40401"/>
    <property type="gene ID" value="CHC_T00007179001"/>
</dbReference>
<organism evidence="3 4">
    <name type="scientific">Chondrus crispus</name>
    <name type="common">Carrageen Irish moss</name>
    <name type="synonym">Polymorpha crispa</name>
    <dbReference type="NCBI Taxonomy" id="2769"/>
    <lineage>
        <taxon>Eukaryota</taxon>
        <taxon>Rhodophyta</taxon>
        <taxon>Florideophyceae</taxon>
        <taxon>Rhodymeniophycidae</taxon>
        <taxon>Gigartinales</taxon>
        <taxon>Gigartinaceae</taxon>
        <taxon>Chondrus</taxon>
    </lineage>
</organism>
<dbReference type="KEGG" id="ccp:CHC_T00007179001"/>
<dbReference type="EMBL" id="HG002168">
    <property type="protein sequence ID" value="CDF40401.1"/>
    <property type="molecule type" value="Genomic_DNA"/>
</dbReference>
<sequence>MCCTQQNSRMVCVDANRDSACDMVFLFKPNLARPVARRQVPLSSEYSHTNQHGPRKASFRQPCDRDLSFPQTSRPPPSPRHYKVPPLSPAHLTVAGAVTHLPPRPSPMGGSSSHRRRNRRFSSRRRTPHEAASPSTELSFDHLAITNGVGYNLLLKSGWQPGSPLSQSPPLHREPLPLRVKHGRGGLGAYPTVPASDPVDIPQPASDSHLNLPLGDPLGSLLSDPLRPRCRFDDAHVVPSLRALRKHELTCPANPSRGSPVVDALMASMSLAHSEDEEEEEDDDDMSDISSESDTESESESEEETCRGIGFERLAM</sequence>
<name>R7QSA9_CHOCR</name>
<keyword evidence="4" id="KW-1185">Reference proteome</keyword>
<reference evidence="4" key="1">
    <citation type="journal article" date="2013" name="Proc. Natl. Acad. Sci. U.S.A.">
        <title>Genome structure and metabolic features in the red seaweed Chondrus crispus shed light on evolution of the Archaeplastida.</title>
        <authorList>
            <person name="Collen J."/>
            <person name="Porcel B."/>
            <person name="Carre W."/>
            <person name="Ball S.G."/>
            <person name="Chaparro C."/>
            <person name="Tonon T."/>
            <person name="Barbeyron T."/>
            <person name="Michel G."/>
            <person name="Noel B."/>
            <person name="Valentin K."/>
            <person name="Elias M."/>
            <person name="Artiguenave F."/>
            <person name="Arun A."/>
            <person name="Aury J.M."/>
            <person name="Barbosa-Neto J.F."/>
            <person name="Bothwell J.H."/>
            <person name="Bouget F.Y."/>
            <person name="Brillet L."/>
            <person name="Cabello-Hurtado F."/>
            <person name="Capella-Gutierrez S."/>
            <person name="Charrier B."/>
            <person name="Cladiere L."/>
            <person name="Cock J.M."/>
            <person name="Coelho S.M."/>
            <person name="Colleoni C."/>
            <person name="Czjzek M."/>
            <person name="Da Silva C."/>
            <person name="Delage L."/>
            <person name="Denoeud F."/>
            <person name="Deschamps P."/>
            <person name="Dittami S.M."/>
            <person name="Gabaldon T."/>
            <person name="Gachon C.M."/>
            <person name="Groisillier A."/>
            <person name="Herve C."/>
            <person name="Jabbari K."/>
            <person name="Katinka M."/>
            <person name="Kloareg B."/>
            <person name="Kowalczyk N."/>
            <person name="Labadie K."/>
            <person name="Leblanc C."/>
            <person name="Lopez P.J."/>
            <person name="McLachlan D.H."/>
            <person name="Meslet-Cladiere L."/>
            <person name="Moustafa A."/>
            <person name="Nehr Z."/>
            <person name="Nyvall Collen P."/>
            <person name="Panaud O."/>
            <person name="Partensky F."/>
            <person name="Poulain J."/>
            <person name="Rensing S.A."/>
            <person name="Rousvoal S."/>
            <person name="Samson G."/>
            <person name="Symeonidi A."/>
            <person name="Weissenbach J."/>
            <person name="Zambounis A."/>
            <person name="Wincker P."/>
            <person name="Boyen C."/>
        </authorList>
    </citation>
    <scope>NUCLEOTIDE SEQUENCE [LARGE SCALE GENOMIC DNA]</scope>
    <source>
        <strain evidence="4">cv. Stackhouse</strain>
    </source>
</reference>
<dbReference type="Proteomes" id="UP000012073">
    <property type="component" value="Unassembled WGS sequence"/>
</dbReference>
<feature type="domain" description="G-patch" evidence="2">
    <location>
        <begin position="146"/>
        <end position="192"/>
    </location>
</feature>
<dbReference type="OrthoDB" id="10675338at2759"/>
<evidence type="ECO:0000259" key="2">
    <source>
        <dbReference type="PROSITE" id="PS50174"/>
    </source>
</evidence>
<feature type="region of interest" description="Disordered" evidence="1">
    <location>
        <begin position="42"/>
        <end position="135"/>
    </location>
</feature>
<evidence type="ECO:0000313" key="3">
    <source>
        <dbReference type="EMBL" id="CDF40401.1"/>
    </source>
</evidence>
<feature type="region of interest" description="Disordered" evidence="1">
    <location>
        <begin position="268"/>
        <end position="316"/>
    </location>
</feature>
<feature type="compositionally biased region" description="Basic residues" evidence="1">
    <location>
        <begin position="113"/>
        <end position="127"/>
    </location>
</feature>
<gene>
    <name evidence="3" type="ORF">CHC_T00007179001</name>
</gene>